<proteinExistence type="predicted"/>
<evidence type="ECO:0000313" key="2">
    <source>
        <dbReference type="EMBL" id="MDO1450639.1"/>
    </source>
</evidence>
<dbReference type="Pfam" id="PF10011">
    <property type="entry name" value="DUF2254"/>
    <property type="match status" value="1"/>
</dbReference>
<protein>
    <submittedName>
        <fullName evidence="2">DUF2254 domain-containing protein</fullName>
    </submittedName>
</protein>
<name>A0ABT8RH08_9BACT</name>
<organism evidence="2 3">
    <name type="scientific">Rhodocytophaga aerolata</name>
    <dbReference type="NCBI Taxonomy" id="455078"/>
    <lineage>
        <taxon>Bacteria</taxon>
        <taxon>Pseudomonadati</taxon>
        <taxon>Bacteroidota</taxon>
        <taxon>Cytophagia</taxon>
        <taxon>Cytophagales</taxon>
        <taxon>Rhodocytophagaceae</taxon>
        <taxon>Rhodocytophaga</taxon>
    </lineage>
</organism>
<keyword evidence="1" id="KW-0812">Transmembrane</keyword>
<dbReference type="Proteomes" id="UP001168528">
    <property type="component" value="Unassembled WGS sequence"/>
</dbReference>
<gene>
    <name evidence="2" type="ORF">Q0590_30480</name>
</gene>
<accession>A0ABT8RH08</accession>
<feature type="transmembrane region" description="Helical" evidence="1">
    <location>
        <begin position="108"/>
        <end position="129"/>
    </location>
</feature>
<feature type="transmembrane region" description="Helical" evidence="1">
    <location>
        <begin position="64"/>
        <end position="87"/>
    </location>
</feature>
<evidence type="ECO:0000256" key="1">
    <source>
        <dbReference type="SAM" id="Phobius"/>
    </source>
</evidence>
<comment type="caution">
    <text evidence="2">The sequence shown here is derived from an EMBL/GenBank/DDBJ whole genome shotgun (WGS) entry which is preliminary data.</text>
</comment>
<dbReference type="InterPro" id="IPR018723">
    <property type="entry name" value="DUF2254_membrane"/>
</dbReference>
<dbReference type="EMBL" id="JAUKPO010000034">
    <property type="protein sequence ID" value="MDO1450639.1"/>
    <property type="molecule type" value="Genomic_DNA"/>
</dbReference>
<evidence type="ECO:0000313" key="3">
    <source>
        <dbReference type="Proteomes" id="UP001168528"/>
    </source>
</evidence>
<feature type="transmembrane region" description="Helical" evidence="1">
    <location>
        <begin position="12"/>
        <end position="37"/>
    </location>
</feature>
<reference evidence="2" key="1">
    <citation type="submission" date="2023-07" db="EMBL/GenBank/DDBJ databases">
        <title>The genome sequence of Rhodocytophaga aerolata KACC 12507.</title>
        <authorList>
            <person name="Zhang X."/>
        </authorList>
    </citation>
    <scope>NUCLEOTIDE SEQUENCE</scope>
    <source>
        <strain evidence="2">KACC 12507</strain>
    </source>
</reference>
<feature type="transmembrane region" description="Helical" evidence="1">
    <location>
        <begin position="141"/>
        <end position="161"/>
    </location>
</feature>
<dbReference type="RefSeq" id="WP_302041441.1">
    <property type="nucleotide sequence ID" value="NZ_JAUKPO010000034.1"/>
</dbReference>
<keyword evidence="1" id="KW-0472">Membrane</keyword>
<keyword evidence="3" id="KW-1185">Reference proteome</keyword>
<keyword evidence="1" id="KW-1133">Transmembrane helix</keyword>
<sequence>MNRQFQLIYQNIVSSIAFLPAIISLLFFLLSIGMVYFDIPFSEFSLAKSLDVLLVKGNDNARHVLSALIGGIISLTVFSFSMVMLLLNQASSSFTPRIIPGLLTDKKHQFVLGFYIGTIIYCIIIILNITPGEASHNSPKFGVLLAMLFGIVCLSLFIYFIHLISQKIQVDNIISLVTAKSIKLIEANNLRNSMELEDIDTTLWYPLASFKAGYFSSLHSHKLEKICKHQQIQVKMLYPLGSYLLEGTVFCRISLNIHKDKELKDKLLSCFEFTYEPYGESNYLHGINQLSEIAVKALSPGINDPGTALIALDHLSKVFCCLYQPEQKITSKHTKMHQLVIHQEYSLQELLFHFIHPIGNYGKKDAKVQARLLDFYGRLLPLVQPQEKQIIYSVVEEVVESIEENIPSPSQVAMLKNQISRLKTP</sequence>